<accession>A0A842AJP9</accession>
<name>A0A842AJP9_9LIST</name>
<reference evidence="1 2" key="1">
    <citation type="submission" date="2020-03" db="EMBL/GenBank/DDBJ databases">
        <title>Soil Listeria distribution.</title>
        <authorList>
            <person name="Liao J."/>
            <person name="Wiedmann M."/>
        </authorList>
    </citation>
    <scope>NUCLEOTIDE SEQUENCE [LARGE SCALE GENOMIC DNA]</scope>
    <source>
        <strain evidence="1 2">FSL L7-1299</strain>
    </source>
</reference>
<proteinExistence type="predicted"/>
<protein>
    <submittedName>
        <fullName evidence="1">DUF3310 domain-containing protein</fullName>
    </submittedName>
</protein>
<dbReference type="AlphaFoldDB" id="A0A842AJP9"/>
<dbReference type="EMBL" id="JAARSH010000005">
    <property type="protein sequence ID" value="MBC1616395.1"/>
    <property type="molecule type" value="Genomic_DNA"/>
</dbReference>
<comment type="caution">
    <text evidence="1">The sequence shown here is derived from an EMBL/GenBank/DDBJ whole genome shotgun (WGS) entry which is preliminary data.</text>
</comment>
<evidence type="ECO:0000313" key="1">
    <source>
        <dbReference type="EMBL" id="MBC1616395.1"/>
    </source>
</evidence>
<evidence type="ECO:0000313" key="2">
    <source>
        <dbReference type="Proteomes" id="UP000574104"/>
    </source>
</evidence>
<dbReference type="Proteomes" id="UP000574104">
    <property type="component" value="Unassembled WGS sequence"/>
</dbReference>
<organism evidence="1 2">
    <name type="scientific">Listeria booriae</name>
    <dbReference type="NCBI Taxonomy" id="1552123"/>
    <lineage>
        <taxon>Bacteria</taxon>
        <taxon>Bacillati</taxon>
        <taxon>Bacillota</taxon>
        <taxon>Bacilli</taxon>
        <taxon>Bacillales</taxon>
        <taxon>Listeriaceae</taxon>
        <taxon>Listeria</taxon>
    </lineage>
</organism>
<dbReference type="Pfam" id="PF11753">
    <property type="entry name" value="DUF3310"/>
    <property type="match status" value="1"/>
</dbReference>
<sequence length="152" mass="17338">MNDNISPAHYQQGGIETIDFMKAKLSEEELRGYLKANVLKYITREGMKNGLEDLKKAQWYLDYLIALAENKPFKSRSDIDSILEKHDALETGLQDLHEHFAKKMGLPASLVRPSEAVVIPRQFLFGPNDLERRTDLEKFVEGVLTHGGHRSN</sequence>
<gene>
    <name evidence="1" type="ORF">HB904_09355</name>
</gene>
<dbReference type="InterPro" id="IPR021739">
    <property type="entry name" value="SaV-like"/>
</dbReference>